<keyword evidence="1" id="KW-1133">Transmembrane helix</keyword>
<comment type="caution">
    <text evidence="2">The sequence shown here is derived from an EMBL/GenBank/DDBJ whole genome shotgun (WGS) entry which is preliminary data.</text>
</comment>
<dbReference type="RefSeq" id="WP_088075741.1">
    <property type="nucleotide sequence ID" value="NZ_JAHQCR010000017.1"/>
</dbReference>
<keyword evidence="3" id="KW-1185">Reference proteome</keyword>
<dbReference type="Proteomes" id="UP000790580">
    <property type="component" value="Unassembled WGS sequence"/>
</dbReference>
<evidence type="ECO:0000256" key="1">
    <source>
        <dbReference type="SAM" id="Phobius"/>
    </source>
</evidence>
<proteinExistence type="predicted"/>
<name>A0ABS6JP93_9BACI</name>
<keyword evidence="1" id="KW-0472">Membrane</keyword>
<protein>
    <recommendedName>
        <fullName evidence="4">SMODS-associating 2TM beta-strand rich effector domain-containing protein</fullName>
    </recommendedName>
</protein>
<accession>A0ABS6JP93</accession>
<feature type="transmembrane region" description="Helical" evidence="1">
    <location>
        <begin position="30"/>
        <end position="49"/>
    </location>
</feature>
<organism evidence="2 3">
    <name type="scientific">Evansella alkalicola</name>
    <dbReference type="NCBI Taxonomy" id="745819"/>
    <lineage>
        <taxon>Bacteria</taxon>
        <taxon>Bacillati</taxon>
        <taxon>Bacillota</taxon>
        <taxon>Bacilli</taxon>
        <taxon>Bacillales</taxon>
        <taxon>Bacillaceae</taxon>
        <taxon>Evansella</taxon>
    </lineage>
</organism>
<dbReference type="EMBL" id="JAHQCR010000017">
    <property type="protein sequence ID" value="MBU9720379.1"/>
    <property type="molecule type" value="Genomic_DNA"/>
</dbReference>
<reference evidence="2 3" key="1">
    <citation type="submission" date="2021-06" db="EMBL/GenBank/DDBJ databases">
        <title>Bacillus sp. RD4P76, an endophyte from a halophyte.</title>
        <authorList>
            <person name="Sun J.-Q."/>
        </authorList>
    </citation>
    <scope>NUCLEOTIDE SEQUENCE [LARGE SCALE GENOMIC DNA]</scope>
    <source>
        <strain evidence="2 3">JCM 17098</strain>
    </source>
</reference>
<gene>
    <name evidence="2" type="ORF">KS407_02855</name>
</gene>
<evidence type="ECO:0000313" key="2">
    <source>
        <dbReference type="EMBL" id="MBU9720379.1"/>
    </source>
</evidence>
<keyword evidence="1" id="KW-0812">Transmembrane</keyword>
<evidence type="ECO:0000313" key="3">
    <source>
        <dbReference type="Proteomes" id="UP000790580"/>
    </source>
</evidence>
<evidence type="ECO:0008006" key="4">
    <source>
        <dbReference type="Google" id="ProtNLM"/>
    </source>
</evidence>
<sequence>MTKLIAFFFVALLGITLRWLIIGEYNPTQLQLAFILLAAAPFILLISLVQKKKDEVYKPLHPNNEWSTSLKDKWLTGSKKLYYGYNLVATFNRVYEKTYHKVIADLMNTPGLWFLKLQFNFENGNSYFVKSEDKKKQNTLFVIFDENIPIAEMITDMRVKNIKKLIENINLKIDKRVYEFRARSIRSDIEIYKDGGRVGLINRNSNGIRTLTFKEEAVSKEDKPILLIGWITFTYRFDK</sequence>